<name>A0ABP0J261_9DINO</name>
<protein>
    <submittedName>
        <fullName evidence="1">Uncharacterized protein</fullName>
    </submittedName>
</protein>
<keyword evidence="2" id="KW-1185">Reference proteome</keyword>
<organism evidence="1 2">
    <name type="scientific">Durusdinium trenchii</name>
    <dbReference type="NCBI Taxonomy" id="1381693"/>
    <lineage>
        <taxon>Eukaryota</taxon>
        <taxon>Sar</taxon>
        <taxon>Alveolata</taxon>
        <taxon>Dinophyceae</taxon>
        <taxon>Suessiales</taxon>
        <taxon>Symbiodiniaceae</taxon>
        <taxon>Durusdinium</taxon>
    </lineage>
</organism>
<reference evidence="1 2" key="1">
    <citation type="submission" date="2024-02" db="EMBL/GenBank/DDBJ databases">
        <authorList>
            <person name="Chen Y."/>
            <person name="Shah S."/>
            <person name="Dougan E. K."/>
            <person name="Thang M."/>
            <person name="Chan C."/>
        </authorList>
    </citation>
    <scope>NUCLEOTIDE SEQUENCE [LARGE SCALE GENOMIC DNA]</scope>
</reference>
<accession>A0ABP0J261</accession>
<proteinExistence type="predicted"/>
<evidence type="ECO:0000313" key="2">
    <source>
        <dbReference type="Proteomes" id="UP001642484"/>
    </source>
</evidence>
<comment type="caution">
    <text evidence="1">The sequence shown here is derived from an EMBL/GenBank/DDBJ whole genome shotgun (WGS) entry which is preliminary data.</text>
</comment>
<dbReference type="EMBL" id="CAXAMN010004258">
    <property type="protein sequence ID" value="CAK9008430.1"/>
    <property type="molecule type" value="Genomic_DNA"/>
</dbReference>
<gene>
    <name evidence="1" type="ORF">CCMP2556_LOCUS9239</name>
</gene>
<sequence length="235" mass="27177">MDTEIDKEMNKDIEELLQHTLEHIIELGTQKETRRRMKQRLHRRLDLLVKGDRELYNKALARFHYMLEDAKKAAGRQNASRKPRDERMIHRMHSVPASRSHQQYAYDSQTWGVYCPPAPVYHQGSMSSPPLMWGPSIWEPSMQALSRPALDHTFYEKDLTRFDGWSGAPTWQTESFAEGPVQMSVCEAALQAAKEPEPGKRDFLPDQIPVDEDVQIKWKSAADWLDAGLAMRGFQ</sequence>
<dbReference type="Proteomes" id="UP001642484">
    <property type="component" value="Unassembled WGS sequence"/>
</dbReference>
<evidence type="ECO:0000313" key="1">
    <source>
        <dbReference type="EMBL" id="CAK9008430.1"/>
    </source>
</evidence>